<evidence type="ECO:0000313" key="2">
    <source>
        <dbReference type="EMBL" id="PXV60266.1"/>
    </source>
</evidence>
<evidence type="ECO:0000256" key="1">
    <source>
        <dbReference type="SAM" id="Phobius"/>
    </source>
</evidence>
<comment type="caution">
    <text evidence="2">The sequence shown here is derived from an EMBL/GenBank/DDBJ whole genome shotgun (WGS) entry which is preliminary data.</text>
</comment>
<keyword evidence="1" id="KW-0812">Transmembrane</keyword>
<dbReference type="AlphaFoldDB" id="A0A2V3PJJ4"/>
<keyword evidence="1" id="KW-0472">Membrane</keyword>
<sequence>MWRAKYSAEYRFICMENVIIYGIVAVIIIVNIIRTYQKEAKKNKERVFTQPIHPATSSVPPPFSRSQRVNETSRNTEYIEVSQNMPSMKSGYNYTEEGVSAIQKYIDTQSKFKDDEHFLKEEDVVSESFDLKLDTAEDFKRAFVHTLIFERKF</sequence>
<keyword evidence="1" id="KW-1133">Transmembrane helix</keyword>
<keyword evidence="3" id="KW-1185">Reference proteome</keyword>
<evidence type="ECO:0000313" key="3">
    <source>
        <dbReference type="Proteomes" id="UP000247973"/>
    </source>
</evidence>
<name>A0A2V3PJJ4_9BACT</name>
<organism evidence="2 3">
    <name type="scientific">Dysgonomonas alginatilytica</name>
    <dbReference type="NCBI Taxonomy" id="1605892"/>
    <lineage>
        <taxon>Bacteria</taxon>
        <taxon>Pseudomonadati</taxon>
        <taxon>Bacteroidota</taxon>
        <taxon>Bacteroidia</taxon>
        <taxon>Bacteroidales</taxon>
        <taxon>Dysgonomonadaceae</taxon>
        <taxon>Dysgonomonas</taxon>
    </lineage>
</organism>
<dbReference type="Proteomes" id="UP000247973">
    <property type="component" value="Unassembled WGS sequence"/>
</dbReference>
<gene>
    <name evidence="2" type="ORF">CLV62_12942</name>
</gene>
<protein>
    <submittedName>
        <fullName evidence="2">Uncharacterized protein</fullName>
    </submittedName>
</protein>
<feature type="transmembrane region" description="Helical" evidence="1">
    <location>
        <begin position="18"/>
        <end position="36"/>
    </location>
</feature>
<dbReference type="EMBL" id="QICL01000029">
    <property type="protein sequence ID" value="PXV60266.1"/>
    <property type="molecule type" value="Genomic_DNA"/>
</dbReference>
<reference evidence="2 3" key="1">
    <citation type="submission" date="2018-03" db="EMBL/GenBank/DDBJ databases">
        <title>Genomic Encyclopedia of Archaeal and Bacterial Type Strains, Phase II (KMG-II): from individual species to whole genera.</title>
        <authorList>
            <person name="Goeker M."/>
        </authorList>
    </citation>
    <scope>NUCLEOTIDE SEQUENCE [LARGE SCALE GENOMIC DNA]</scope>
    <source>
        <strain evidence="2 3">DSM 100214</strain>
    </source>
</reference>
<proteinExistence type="predicted"/>
<accession>A0A2V3PJJ4</accession>